<dbReference type="PANTHER" id="PTHR23001:SF7">
    <property type="entry name" value="EUKARYOTIC TRANSLATION INITIATION FACTOR 5"/>
    <property type="match status" value="1"/>
</dbReference>
<dbReference type="GO" id="GO:0001732">
    <property type="term" value="P:formation of cytoplasmic translation initiation complex"/>
    <property type="evidence" value="ECO:0007669"/>
    <property type="project" value="TreeGrafter"/>
</dbReference>
<dbReference type="GO" id="GO:0005829">
    <property type="term" value="C:cytosol"/>
    <property type="evidence" value="ECO:0007669"/>
    <property type="project" value="TreeGrafter"/>
</dbReference>
<reference evidence="3" key="1">
    <citation type="submission" date="2021-01" db="EMBL/GenBank/DDBJ databases">
        <authorList>
            <person name="Corre E."/>
            <person name="Pelletier E."/>
            <person name="Niang G."/>
            <person name="Scheremetjew M."/>
            <person name="Finn R."/>
            <person name="Kale V."/>
            <person name="Holt S."/>
            <person name="Cochrane G."/>
            <person name="Meng A."/>
            <person name="Brown T."/>
            <person name="Cohen L."/>
        </authorList>
    </citation>
    <scope>NUCLEOTIDE SEQUENCE</scope>
    <source>
        <strain evidence="3">CCCM811</strain>
    </source>
</reference>
<dbReference type="Pfam" id="PF01873">
    <property type="entry name" value="eIF-5_eIF-2B"/>
    <property type="match status" value="1"/>
</dbReference>
<dbReference type="SUPFAM" id="SSF100966">
    <property type="entry name" value="Translation initiation factor 2 beta, aIF2beta, N-terminal domain"/>
    <property type="match status" value="1"/>
</dbReference>
<feature type="compositionally biased region" description="Basic and acidic residues" evidence="1">
    <location>
        <begin position="195"/>
        <end position="204"/>
    </location>
</feature>
<accession>A0A7S3Z098</accession>
<dbReference type="InterPro" id="IPR045196">
    <property type="entry name" value="IF2/IF5"/>
</dbReference>
<proteinExistence type="predicted"/>
<dbReference type="SMART" id="SM00653">
    <property type="entry name" value="eIF2B_5"/>
    <property type="match status" value="1"/>
</dbReference>
<evidence type="ECO:0000313" key="3">
    <source>
        <dbReference type="EMBL" id="CAE0667746.1"/>
    </source>
</evidence>
<evidence type="ECO:0000256" key="1">
    <source>
        <dbReference type="SAM" id="MobiDB-lite"/>
    </source>
</evidence>
<evidence type="ECO:0000259" key="2">
    <source>
        <dbReference type="SMART" id="SM00653"/>
    </source>
</evidence>
<dbReference type="InterPro" id="IPR002735">
    <property type="entry name" value="Transl_init_fac_IF2/IF5_dom"/>
</dbReference>
<dbReference type="AlphaFoldDB" id="A0A7S3Z098"/>
<feature type="region of interest" description="Disordered" evidence="1">
    <location>
        <begin position="172"/>
        <end position="218"/>
    </location>
</feature>
<dbReference type="GO" id="GO:0071074">
    <property type="term" value="F:eukaryotic initiation factor eIF2 binding"/>
    <property type="evidence" value="ECO:0007669"/>
    <property type="project" value="TreeGrafter"/>
</dbReference>
<dbReference type="PANTHER" id="PTHR23001">
    <property type="entry name" value="EUKARYOTIC TRANSLATION INITIATION FACTOR"/>
    <property type="match status" value="1"/>
</dbReference>
<dbReference type="GO" id="GO:0005092">
    <property type="term" value="F:GDP-dissociation inhibitor activity"/>
    <property type="evidence" value="ECO:0007669"/>
    <property type="project" value="TreeGrafter"/>
</dbReference>
<organism evidence="3">
    <name type="scientific">Lotharella globosa</name>
    <dbReference type="NCBI Taxonomy" id="91324"/>
    <lineage>
        <taxon>Eukaryota</taxon>
        <taxon>Sar</taxon>
        <taxon>Rhizaria</taxon>
        <taxon>Cercozoa</taxon>
        <taxon>Chlorarachniophyceae</taxon>
        <taxon>Lotharella</taxon>
    </lineage>
</organism>
<dbReference type="GO" id="GO:0003743">
    <property type="term" value="F:translation initiation factor activity"/>
    <property type="evidence" value="ECO:0007669"/>
    <property type="project" value="InterPro"/>
</dbReference>
<sequence length="250" mass="27285">MQAFNETKGTVNIGGDPTDEFYRYVRKRLDIRIQGEHANGCRTALLNLQEISEALGRPLAIVIKFLAVELNTRAKMPKPAKNSSSRKPKKEPPVVLSGRFTVAQIEENLEKFTKLLVLCEGCGLPECTLKAKGKKLKNAKLSMTCASCGHSGEVKSFHKSLKAITKILWDSPAPVPKKKKPTKKPTKNPAASDSNDGKERKDKPAQASGDVDGCDNEEWFTDTSANARKARFLAEFGDAGAPGGSLFEIQ</sequence>
<name>A0A7S3Z098_9EUKA</name>
<feature type="compositionally biased region" description="Basic residues" evidence="1">
    <location>
        <begin position="176"/>
        <end position="186"/>
    </location>
</feature>
<dbReference type="Gene3D" id="3.30.30.170">
    <property type="match status" value="1"/>
</dbReference>
<gene>
    <name evidence="3" type="ORF">LGLO00237_LOCUS19369</name>
</gene>
<feature type="domain" description="Translation initiation factor IF2/IF5" evidence="2">
    <location>
        <begin position="21"/>
        <end position="151"/>
    </location>
</feature>
<protein>
    <recommendedName>
        <fullName evidence="2">Translation initiation factor IF2/IF5 domain-containing protein</fullName>
    </recommendedName>
</protein>
<dbReference type="InterPro" id="IPR016189">
    <property type="entry name" value="Transl_init_fac_IF2/IF5_N"/>
</dbReference>
<dbReference type="EMBL" id="HBIV01027025">
    <property type="protein sequence ID" value="CAE0667746.1"/>
    <property type="molecule type" value="Transcribed_RNA"/>
</dbReference>
<dbReference type="Gene3D" id="2.20.25.350">
    <property type="match status" value="1"/>
</dbReference>